<proteinExistence type="inferred from homology"/>
<dbReference type="InterPro" id="IPR038577">
    <property type="entry name" value="GT10-like_C_sf"/>
</dbReference>
<dbReference type="EMBL" id="CAJNON010000116">
    <property type="protein sequence ID" value="CAF0989924.1"/>
    <property type="molecule type" value="Genomic_DNA"/>
</dbReference>
<evidence type="ECO:0000256" key="8">
    <source>
        <dbReference type="ARBA" id="ARBA00023136"/>
    </source>
</evidence>
<evidence type="ECO:0000259" key="13">
    <source>
        <dbReference type="Pfam" id="PF17039"/>
    </source>
</evidence>
<dbReference type="Gene3D" id="3.40.50.11660">
    <property type="entry name" value="Glycosyl transferase family 10, C-terminal domain"/>
    <property type="match status" value="1"/>
</dbReference>
<dbReference type="InterPro" id="IPR031481">
    <property type="entry name" value="Glyco_tran_10_N"/>
</dbReference>
<dbReference type="GO" id="GO:0032580">
    <property type="term" value="C:Golgi cisterna membrane"/>
    <property type="evidence" value="ECO:0007669"/>
    <property type="project" value="UniProtKB-SubCell"/>
</dbReference>
<feature type="domain" description="Fucosyltransferase C-terminal" evidence="12">
    <location>
        <begin position="265"/>
        <end position="435"/>
    </location>
</feature>
<evidence type="ECO:0000256" key="7">
    <source>
        <dbReference type="ARBA" id="ARBA00022989"/>
    </source>
</evidence>
<dbReference type="SUPFAM" id="SSF53756">
    <property type="entry name" value="UDP-Glycosyltransferase/glycogen phosphorylase"/>
    <property type="match status" value="2"/>
</dbReference>
<evidence type="ECO:0000259" key="12">
    <source>
        <dbReference type="Pfam" id="PF00852"/>
    </source>
</evidence>
<evidence type="ECO:0000256" key="6">
    <source>
        <dbReference type="ARBA" id="ARBA00022968"/>
    </source>
</evidence>
<dbReference type="Pfam" id="PF00852">
    <property type="entry name" value="Glyco_transf_10"/>
    <property type="match status" value="1"/>
</dbReference>
<organism evidence="14 15">
    <name type="scientific">Adineta steineri</name>
    <dbReference type="NCBI Taxonomy" id="433720"/>
    <lineage>
        <taxon>Eukaryota</taxon>
        <taxon>Metazoa</taxon>
        <taxon>Spiralia</taxon>
        <taxon>Gnathifera</taxon>
        <taxon>Rotifera</taxon>
        <taxon>Eurotatoria</taxon>
        <taxon>Bdelloidea</taxon>
        <taxon>Adinetida</taxon>
        <taxon>Adinetidae</taxon>
        <taxon>Adineta</taxon>
    </lineage>
</organism>
<keyword evidence="7 11" id="KW-1133">Transmembrane helix</keyword>
<dbReference type="OrthoDB" id="427096at2759"/>
<reference evidence="14" key="1">
    <citation type="submission" date="2021-02" db="EMBL/GenBank/DDBJ databases">
        <authorList>
            <person name="Nowell W R."/>
        </authorList>
    </citation>
    <scope>NUCLEOTIDE SEQUENCE</scope>
</reference>
<gene>
    <name evidence="14" type="ORF">VCS650_LOCUS14141</name>
</gene>
<evidence type="ECO:0000256" key="11">
    <source>
        <dbReference type="RuleBase" id="RU003832"/>
    </source>
</evidence>
<evidence type="ECO:0000256" key="4">
    <source>
        <dbReference type="ARBA" id="ARBA00022679"/>
    </source>
</evidence>
<evidence type="ECO:0000256" key="10">
    <source>
        <dbReference type="ARBA" id="ARBA00060399"/>
    </source>
</evidence>
<keyword evidence="4 11" id="KW-0808">Transferase</keyword>
<keyword evidence="3 11" id="KW-0328">Glycosyltransferase</keyword>
<dbReference type="PANTHER" id="PTHR11929:SF226">
    <property type="entry name" value="ATP-DEPENDENT DNA HELICASE-RELATED"/>
    <property type="match status" value="1"/>
</dbReference>
<evidence type="ECO:0000313" key="14">
    <source>
        <dbReference type="EMBL" id="CAF0989924.1"/>
    </source>
</evidence>
<evidence type="ECO:0000313" key="15">
    <source>
        <dbReference type="Proteomes" id="UP000663891"/>
    </source>
</evidence>
<dbReference type="UniPathway" id="UPA00378"/>
<protein>
    <recommendedName>
        <fullName evidence="11">Fucosyltransferase</fullName>
        <ecNumber evidence="11">2.4.1.-</ecNumber>
    </recommendedName>
</protein>
<keyword evidence="5 11" id="KW-0812">Transmembrane</keyword>
<sequence>MIRNFLCLKQKRTLFLLIISLIIFFFYDNIHLKSQQQQLFIPRLRMNHEKLLNQNLTFKKVSIAYYTTSYLIRTDSHTKIFNKNLEEICEILDPEDYPLADSVFVNIVDFTRFPKSYRHLHQSQLWIFHSEESPRNSYRTVNMKNIAELDDWFNLTSTFRPESDFHIKYRGYRIKPNIGKLLQVKLNINLNQKIYPTSDIFLNTSSIYLNTLSSILHKELLNRQNVLLNICPYTCNQPLPSHAIQALQPYLNEIKPKILNRNIVYIAWFVSNCDTHSRREDYVNKLRSQKGIHIDIYGNCKSMYHSHIIPIQCQKGTPNCTEKTISNYRFYLSFENSKCDTYITEKYWIQGTNGYAIPIVLGAKKEQYERIVVPNSYIHVDDFSTVQDLANELHRLNQNDTEFMKYLQWTQLYDVSVDYSPASIIDMHSTLCFLGHYQYLHSMKEENPQITYGMKTIRNIFHMTNMHLSNFNWTTAKTNLIRISQFYNPTVNCWDMDYPSILKQIYNHLFTWWKLF</sequence>
<dbReference type="Pfam" id="PF17039">
    <property type="entry name" value="Glyco_tran_10_N"/>
    <property type="match status" value="1"/>
</dbReference>
<comment type="similarity">
    <text evidence="2 11">Belongs to the glycosyltransferase 10 family.</text>
</comment>
<dbReference type="Proteomes" id="UP000663891">
    <property type="component" value="Unassembled WGS sequence"/>
</dbReference>
<keyword evidence="8 11" id="KW-0472">Membrane</keyword>
<comment type="pathway">
    <text evidence="1">Protein modification; protein glycosylation.</text>
</comment>
<evidence type="ECO:0000256" key="9">
    <source>
        <dbReference type="ARBA" id="ARBA00023180"/>
    </source>
</evidence>
<dbReference type="EC" id="2.4.1.-" evidence="11"/>
<dbReference type="InterPro" id="IPR001503">
    <property type="entry name" value="Glyco_trans_10"/>
</dbReference>
<feature type="transmembrane region" description="Helical" evidence="11">
    <location>
        <begin position="12"/>
        <end position="30"/>
    </location>
</feature>
<dbReference type="GO" id="GO:0046920">
    <property type="term" value="F:alpha-(1-&gt;3)-fucosyltransferase activity"/>
    <property type="evidence" value="ECO:0007669"/>
    <property type="project" value="TreeGrafter"/>
</dbReference>
<evidence type="ECO:0000256" key="1">
    <source>
        <dbReference type="ARBA" id="ARBA00004922"/>
    </source>
</evidence>
<dbReference type="InterPro" id="IPR055270">
    <property type="entry name" value="Glyco_tran_10_C"/>
</dbReference>
<dbReference type="AlphaFoldDB" id="A0A814G106"/>
<name>A0A814G106_9BILA</name>
<comment type="subcellular location">
    <subcellularLocation>
        <location evidence="10">Endomembrane system</location>
        <topology evidence="10">Single-pass type II membrane protein</topology>
    </subcellularLocation>
    <subcellularLocation>
        <location evidence="11">Golgi apparatus</location>
        <location evidence="11">Golgi stack membrane</location>
        <topology evidence="11">Single-pass type II membrane protein</topology>
    </subcellularLocation>
</comment>
<dbReference type="PANTHER" id="PTHR11929">
    <property type="entry name" value="ALPHA- 1,3 -FUCOSYLTRANSFERASE"/>
    <property type="match status" value="1"/>
</dbReference>
<evidence type="ECO:0000256" key="2">
    <source>
        <dbReference type="ARBA" id="ARBA00008919"/>
    </source>
</evidence>
<keyword evidence="9" id="KW-0325">Glycoprotein</keyword>
<evidence type="ECO:0000256" key="5">
    <source>
        <dbReference type="ARBA" id="ARBA00022692"/>
    </source>
</evidence>
<keyword evidence="11" id="KW-0333">Golgi apparatus</keyword>
<keyword evidence="6" id="KW-0735">Signal-anchor</keyword>
<feature type="domain" description="Fucosyltransferase N-terminal" evidence="13">
    <location>
        <begin position="89"/>
        <end position="169"/>
    </location>
</feature>
<dbReference type="FunFam" id="3.40.50.11660:FF:000002">
    <property type="entry name" value="Alpha-(1,3)-fucosyltransferase"/>
    <property type="match status" value="1"/>
</dbReference>
<comment type="caution">
    <text evidence="14">The sequence shown here is derived from an EMBL/GenBank/DDBJ whole genome shotgun (WGS) entry which is preliminary data.</text>
</comment>
<evidence type="ECO:0000256" key="3">
    <source>
        <dbReference type="ARBA" id="ARBA00022676"/>
    </source>
</evidence>
<accession>A0A814G106</accession>